<keyword evidence="5" id="KW-0833">Ubl conjugation pathway</keyword>
<dbReference type="InterPro" id="IPR011992">
    <property type="entry name" value="EF-hand-dom_pair"/>
</dbReference>
<evidence type="ECO:0000256" key="2">
    <source>
        <dbReference type="ARBA" id="ARBA00012759"/>
    </source>
</evidence>
<evidence type="ECO:0000256" key="10">
    <source>
        <dbReference type="SAM" id="MobiDB-lite"/>
    </source>
</evidence>
<accession>A0AB34K224</accession>
<proteinExistence type="predicted"/>
<dbReference type="SMART" id="SM00326">
    <property type="entry name" value="SH3"/>
    <property type="match status" value="3"/>
</dbReference>
<feature type="region of interest" description="Disordered" evidence="10">
    <location>
        <begin position="1634"/>
        <end position="1658"/>
    </location>
</feature>
<feature type="compositionally biased region" description="Low complexity" evidence="10">
    <location>
        <begin position="4475"/>
        <end position="4484"/>
    </location>
</feature>
<dbReference type="Pfam" id="PF07653">
    <property type="entry name" value="SH3_2"/>
    <property type="match status" value="1"/>
</dbReference>
<comment type="caution">
    <text evidence="13">The sequence shown here is derived from an EMBL/GenBank/DDBJ whole genome shotgun (WGS) entry which is preliminary data.</text>
</comment>
<organism evidence="13 14">
    <name type="scientific">Prymnesium parvum</name>
    <name type="common">Toxic golden alga</name>
    <dbReference type="NCBI Taxonomy" id="97485"/>
    <lineage>
        <taxon>Eukaryota</taxon>
        <taxon>Haptista</taxon>
        <taxon>Haptophyta</taxon>
        <taxon>Prymnesiophyceae</taxon>
        <taxon>Prymnesiales</taxon>
        <taxon>Prymnesiaceae</taxon>
        <taxon>Prymnesium</taxon>
    </lineage>
</organism>
<dbReference type="Pfam" id="PF12340">
    <property type="entry name" value="DUF3638"/>
    <property type="match status" value="1"/>
</dbReference>
<dbReference type="Pfam" id="PF12359">
    <property type="entry name" value="DUF3645"/>
    <property type="match status" value="1"/>
</dbReference>
<evidence type="ECO:0000256" key="4">
    <source>
        <dbReference type="ARBA" id="ARBA00022670"/>
    </source>
</evidence>
<evidence type="ECO:0000259" key="11">
    <source>
        <dbReference type="PROSITE" id="PS50002"/>
    </source>
</evidence>
<feature type="compositionally biased region" description="Acidic residues" evidence="10">
    <location>
        <begin position="3739"/>
        <end position="3750"/>
    </location>
</feature>
<feature type="domain" description="SH3" evidence="11">
    <location>
        <begin position="3657"/>
        <end position="3716"/>
    </location>
</feature>
<dbReference type="GO" id="GO:0005634">
    <property type="term" value="C:nucleus"/>
    <property type="evidence" value="ECO:0007669"/>
    <property type="project" value="TreeGrafter"/>
</dbReference>
<dbReference type="Gene3D" id="1.10.238.10">
    <property type="entry name" value="EF-hand"/>
    <property type="match status" value="1"/>
</dbReference>
<dbReference type="GO" id="GO:0005509">
    <property type="term" value="F:calcium ion binding"/>
    <property type="evidence" value="ECO:0007669"/>
    <property type="project" value="InterPro"/>
</dbReference>
<feature type="domain" description="SH3" evidence="11">
    <location>
        <begin position="301"/>
        <end position="359"/>
    </location>
</feature>
<reference evidence="13 14" key="1">
    <citation type="journal article" date="2024" name="Science">
        <title>Giant polyketide synthase enzymes in the biosynthesis of giant marine polyether toxins.</title>
        <authorList>
            <person name="Fallon T.R."/>
            <person name="Shende V.V."/>
            <person name="Wierzbicki I.H."/>
            <person name="Pendleton A.L."/>
            <person name="Watervoot N.F."/>
            <person name="Auber R.P."/>
            <person name="Gonzalez D.J."/>
            <person name="Wisecaver J.H."/>
            <person name="Moore B.S."/>
        </authorList>
    </citation>
    <scope>NUCLEOTIDE SEQUENCE [LARGE SCALE GENOMIC DNA]</scope>
    <source>
        <strain evidence="13 14">12B1</strain>
    </source>
</reference>
<dbReference type="InterPro" id="IPR022105">
    <property type="entry name" value="DUF3645"/>
</dbReference>
<dbReference type="PROSITE" id="PS50002">
    <property type="entry name" value="SH3"/>
    <property type="match status" value="2"/>
</dbReference>
<evidence type="ECO:0000259" key="12">
    <source>
        <dbReference type="PROSITE" id="PS50222"/>
    </source>
</evidence>
<dbReference type="GO" id="GO:0004843">
    <property type="term" value="F:cysteine-type deubiquitinase activity"/>
    <property type="evidence" value="ECO:0007669"/>
    <property type="project" value="UniProtKB-EC"/>
</dbReference>
<evidence type="ECO:0000256" key="5">
    <source>
        <dbReference type="ARBA" id="ARBA00022786"/>
    </source>
</evidence>
<dbReference type="PANTHER" id="PTHR13367:SF28">
    <property type="entry name" value="UBIQUITIN THIOESTERASE ZRANB1"/>
    <property type="match status" value="1"/>
</dbReference>
<dbReference type="GO" id="GO:0005737">
    <property type="term" value="C:cytoplasm"/>
    <property type="evidence" value="ECO:0007669"/>
    <property type="project" value="TreeGrafter"/>
</dbReference>
<dbReference type="SUPFAM" id="SSF50044">
    <property type="entry name" value="SH3-domain"/>
    <property type="match status" value="3"/>
</dbReference>
<dbReference type="GO" id="GO:0071947">
    <property type="term" value="P:protein deubiquitination involved in ubiquitin-dependent protein catabolic process"/>
    <property type="evidence" value="ECO:0007669"/>
    <property type="project" value="TreeGrafter"/>
</dbReference>
<evidence type="ECO:0000256" key="3">
    <source>
        <dbReference type="ARBA" id="ARBA00022443"/>
    </source>
</evidence>
<keyword evidence="14" id="KW-1185">Reference proteome</keyword>
<feature type="region of interest" description="Disordered" evidence="10">
    <location>
        <begin position="392"/>
        <end position="413"/>
    </location>
</feature>
<protein>
    <recommendedName>
        <fullName evidence="2">ubiquitinyl hydrolase 1</fullName>
        <ecNumber evidence="2">3.4.19.12</ecNumber>
    </recommendedName>
</protein>
<dbReference type="Proteomes" id="UP001515480">
    <property type="component" value="Unassembled WGS sequence"/>
</dbReference>
<dbReference type="CDD" id="cd00051">
    <property type="entry name" value="EFh"/>
    <property type="match status" value="1"/>
</dbReference>
<dbReference type="EC" id="3.4.19.12" evidence="2"/>
<evidence type="ECO:0000256" key="7">
    <source>
        <dbReference type="ARBA" id="ARBA00022807"/>
    </source>
</evidence>
<comment type="catalytic activity">
    <reaction evidence="1">
        <text>Thiol-dependent hydrolysis of ester, thioester, amide, peptide and isopeptide bonds formed by the C-terminal Gly of ubiquitin (a 76-residue protein attached to proteins as an intracellular targeting signal).</text>
        <dbReference type="EC" id="3.4.19.12"/>
    </reaction>
</comment>
<dbReference type="InterPro" id="IPR051346">
    <property type="entry name" value="OTU_Deubiquitinase"/>
</dbReference>
<feature type="compositionally biased region" description="Basic and acidic residues" evidence="10">
    <location>
        <begin position="1634"/>
        <end position="1655"/>
    </location>
</feature>
<evidence type="ECO:0000313" key="13">
    <source>
        <dbReference type="EMBL" id="KAL1527147.1"/>
    </source>
</evidence>
<dbReference type="SUPFAM" id="SSF47473">
    <property type="entry name" value="EF-hand"/>
    <property type="match status" value="1"/>
</dbReference>
<dbReference type="InterPro" id="IPR022099">
    <property type="entry name" value="DUF3638"/>
</dbReference>
<keyword evidence="3 9" id="KW-0728">SH3 domain</keyword>
<dbReference type="InterPro" id="IPR002048">
    <property type="entry name" value="EF_hand_dom"/>
</dbReference>
<feature type="region of interest" description="Disordered" evidence="10">
    <location>
        <begin position="3739"/>
        <end position="3781"/>
    </location>
</feature>
<dbReference type="PROSITE" id="PS50222">
    <property type="entry name" value="EF_HAND_2"/>
    <property type="match status" value="1"/>
</dbReference>
<dbReference type="InterPro" id="IPR036028">
    <property type="entry name" value="SH3-like_dom_sf"/>
</dbReference>
<keyword evidence="4" id="KW-0645">Protease</keyword>
<keyword evidence="7" id="KW-0788">Thiol protease</keyword>
<dbReference type="InterPro" id="IPR001452">
    <property type="entry name" value="SH3_domain"/>
</dbReference>
<feature type="domain" description="EF-hand" evidence="12">
    <location>
        <begin position="4150"/>
        <end position="4185"/>
    </location>
</feature>
<dbReference type="Pfam" id="PF00018">
    <property type="entry name" value="SH3_1"/>
    <property type="match status" value="1"/>
</dbReference>
<dbReference type="PROSITE" id="PS00018">
    <property type="entry name" value="EF_HAND_1"/>
    <property type="match status" value="1"/>
</dbReference>
<evidence type="ECO:0000256" key="6">
    <source>
        <dbReference type="ARBA" id="ARBA00022801"/>
    </source>
</evidence>
<evidence type="ECO:0000256" key="8">
    <source>
        <dbReference type="ARBA" id="ARBA00022837"/>
    </source>
</evidence>
<dbReference type="GO" id="GO:0070530">
    <property type="term" value="F:K63-linked polyubiquitin modification-dependent protein binding"/>
    <property type="evidence" value="ECO:0007669"/>
    <property type="project" value="TreeGrafter"/>
</dbReference>
<evidence type="ECO:0000256" key="9">
    <source>
        <dbReference type="PROSITE-ProRule" id="PRU00192"/>
    </source>
</evidence>
<dbReference type="Gene3D" id="2.30.30.40">
    <property type="entry name" value="SH3 Domains"/>
    <property type="match status" value="3"/>
</dbReference>
<dbReference type="Pfam" id="PF06101">
    <property type="entry name" value="Vps62"/>
    <property type="match status" value="1"/>
</dbReference>
<keyword evidence="6" id="KW-0378">Hydrolase</keyword>
<gene>
    <name evidence="13" type="ORF">AB1Y20_015829</name>
</gene>
<keyword evidence="8" id="KW-0106">Calcium</keyword>
<dbReference type="PANTHER" id="PTHR13367">
    <property type="entry name" value="UBIQUITIN THIOESTERASE"/>
    <property type="match status" value="1"/>
</dbReference>
<sequence>MLVANFTCSLAHPSAPPLLRLFPAGSRIPYYTPPFSLISLPAPPSQDRAMVRFVETVFAYEGTAGGTSERPPSPRLFSARRLPVAAPSLCCAFPLLRLPFAAPSLRGAFPPRRLPSAAPSLRCAFPPLHLPSAASSLHCIFPPLHLPSAGSSLRGAFPPRRLPSAAPSLRGAFSPLDLPSARSSLRLIFPPLRLPSTAPSLRGAFPPRRLLSTASSLRCVFPPLDLPSAAPSLRWIFPPLRQLSFGVSQLIEVITEGEPNEWWEGRIGAGVGWFPSAYCSAPFDEGIDTPQDEEGTPQAPAGPVMATALYAFEASSPDELSFAAGDKIEIISAEQTWWIGRKGKAEGCFPSNYVELASNEPEDEWGEDGHKAPRDVGELGKALGAALTKARGFGGSSREFDDEDGSEDTKEMTDEDINEIGFAEMPMAADGFAMGSRPMWKHPAFADMFVSAYSEQLGVLRRPPPLIRRGGVSAALKALEAAQDLVKIIPTTSVDDAAMATFLNQLMPKIRALRDGECMLIPVNLHSTDGNEAVLFSLRRKSKGFFSFAVVAAGPSLQYHAVSVDECTAEFRHNTAVVLESTPPAPRLQMGGALTSTQPSGYFTGWLNARRRAINTSNIAADGARFVYETLIPFLNSRPVTANVDMKKADFMPLPAGGDASAPSHLVTEAMRHVLRGCGFNKKLAAQVVMMVRWMLLRMAESDLRASAQLSPSDAEVLRAATRQLAASTAEEPPPRPLVDGLRRTVSEISERLSDLGADSAVGQDPAALPLPRSATSQGGTCIPFVGRRAALAASHLGSPSPPTGIALPSRLRRDTDVEHLAGESQPRQILLPVQLTLVPEHVASFADAARALRRCEQLCSLLTNQQHLVRNSLYLRLALVQHTVVELLPLPLPRHHSDCFWRRETMRYESQSDLMRLLLRLSRQYMAACLGVQINASLDAARCVTLGAIACIADAVLRAEVIDTPSVFAMHYSGRAGGPTSAFGFSLSPFETELDQAPLYNPTLVGARVQILDYIQDLHSELRADHVIFQFERSMRPQKSDLALLKQLCLATAHPPFQLPQYLTGSSPALIDAFPELAALRDIVFSMKMLMSPAIDTLPSVMNWSPSQAVMSWTVDDDGVFQVAAFGATLRCAAYILPEGADKTEKRTGAIRLFGGHGGGNDKVHVPRMMPSWSSPSNLLGQAVASEDDILHAKSLPEFGIRMRPHESELLLQYLTALISPQLQAVLDATLFEPSAWKRSDHPQMPDVVPFPDRLQLSTPAGLLIQELRCSPNVLVSALDLYLEFVLEMDVGRYVPSSSPIVLYVLRLLARVDGYVRLVLSDPPTARGIGGYNHHTKAKTMLDEAWSRVCAVLNSRAVPMLKTWCMRAVKEQNLPLACGLHAHLVLLHKNLSYDELDTDAVSTLLGAQVFMNINNHPPPPSPEINRALPTELPGLMGVLMTELFDTFQKLRWPLLRWLQDHKAECDTVMEHIVQTITLSYEHSDMPRARARALRARQWASLEEPGHIGRFVPDTELSAQENAAERLQAGCASVLFDWAAQTYEEFLRAQTQTVDTEVNVQLGEYTLKNNTLQPLTPSIAASPDFVSVFGVSRNANPIQCVEVLNSTRRKWLRLVGQRHDVQLWDAEPRKPDAPFDRLYMDPSREDAPMPTDRSRGTSTAIGLTQGESWIQTVLEPFRKQYLHNTQLFLPEYDHTNEFIAYLGGTMNSDSGAVLKEVVVFRQPPVVHVYNVVSHARRFYRTLVFSSDNAFCLHDMPCTLFLHGERPKFVAGDPRTPAPAASSLLITRSLNKSLGTQTYIPSRLLRGQLPAALLENYAFWQNEDDSLTAYPRPFVPQALRSTRLQLTLYPQGDPDQSGYGGAQAVLTLRREAILLEHDAHEAAGDGDPTMSGSAIPPLKKSVSSVFESTGAAPPPPSVQDALPSAKIKEQQSWITATAPVDQSKPAQTLVNLLHAPPSSSLRQLSALLMRLEYLSHVLVWSETLDVGPADDCAVRCTSLRVAPTSSFSLLTCDTTAGELFVLVSATTLPQRPALKAAIFSTEVVLDRSNHDWLSNVGNAPAYLYPVHVGRLSLSWPTFAAGVYLLLLRFLARQYHAVFRMASCCVSDMPLSGDEQQIFEQLGSLAHDTHPDAHACRLKISLVTRSTAHGDLASTKLWTLRDEYAAYVSKARYVSTVCRLSIAEELLLLTMVDTDQSAALYNRRMFVRTVSNAAKDVAAPPITLRYPPQPQLASFDAFGEHLQLGNQAATEEQWWSRFSSLSYTRPDETLGAATINAINKWLDRGLSLAGGKDGLGFLFFYEMMSGSLSLKILSSDSPYILGSLLLRMLPSKEFKRKDQLMSILRILAHNRSLAADMPRFQDTRKFKLSSKVLKSSDMLKNLFTGIRDFLLKNQASIRWPRQRLPHKSPAMLQMKSMTELLASSRRWLSAHVFDFASEKRALGPVSFGEANFSAKDIEAFAGCPLSLSHFVVVKPKPPLGKSGAALVDVLPNVEAHGAADNPMAAAMLARLREDLGQYGQVSQQGFETHLGKISVTEASAIVDQPAGPAANAGRQAVEEISRALERRIADDRKLLLIGMNESEKLANVGSEIFLLAQHANTEATITFEMLVGMLVCAHGDDTLKMLNPSLDGQQLEKLFNLVTCTMLVAARIGHASRCHGAARKVTGILHTLDAIASSRDAKKQELAQQASAFAELVNAKRCYMNTAGADAPPGSSVTFDPRLLSFEYAHDLLLRSQQERLVHEFRCAAHAGESRVHQMIMGAGKTTVVAPLLALMLGNNQTLVMQVVPPALLEFSRSVMRQRFSSILRKPVYTFNFDRFTAASPELLSKMVQARQLSAVMITSPTSLKSFMLKFVEVVHMLEQSNSDEEDFLSSHNAANGMFRMMQPGRGVPMFRRTRSEEVVVSRASLVPQLMAQAKVTVSVVKELQASLLMLDEVDLILHPLKSELNWPLGKRKPLDFGASRWAVPFHLLDALFYCSDGKVPDAWHDNGTAINILERLRAAVEIGMRSKVLQKTPHFVLISRPFYRTSLKPLLCRWMLLWLRKNRLRELKDERVLAYLMYGARSHNELTNEMKTILTDKHVKMMNLSHIWLEQLLPHVLSKTNRVSYGLLAANQCTRETPTTRRLLAVPFLGKDVPSPASEFAHPDVVIGFTILAYRHEGMRMSDFKKVIRDQLDVLDLQSGPVEDRPAYLTYKKWVQLAGGRVRGTRLDPGAPPPALEFSEIWPLHLLDVADTEQLDLLLRLLARLPQLVEHYLSNFIFPQTMLHQTVKLSATAQELGGDLIFKVRLGFSGTPSDLLPLELGRCHYAMGDDARMLHVLTSTEHVTYEPLPNEWSVLDLLDQIAASSFNALIDTGALITGMTNLQVAQHLLQRGLPHFDAVVFLDAQDRKMTLLRHGFKVVELAECGVALERRFSFYDQVHTTGMDIEQPLNAHAVLTLGKDMVFRDYAQGAYRLRKIGAGQQLTLFIIPEVMQLVGSHMARCHKLTVGQYAAWFCALSAFEQHSQMLRDVVLWLIINSMILEQTQFKLLCEQNLTSVWRKRAYRNLLAGWESLVASPNAPQRSDAPPPPPFAGASVLKQSVGVFREGIDFSIENTVPGQEDYMQRLTQRVADNHELCEEPEERAAIDHVMRLVAAADFGKVRTKKKKTKVAGGKSPEVKARAIFEYQPMYDGDLALVEGDVISVTSQNENGWWEGEVNKRRGRFPGNFVVLLDEDTDVAAVGDETQEEEPELVTEQVQEQEQEQEQEEEQQKEQQVEQEVENIPEPPQEPARQKYSRDDERVVAWPLSALDRQPEGGNHGFNSWSEFKVYNQAAVSKSDSAPHIGLAFPPAMLLTTNVYKHRHAEHPRRLKNVVVVMEWFPDGPNRALTNSAGMSKLPPVPLEQLGAVYQQLGGTDDVGIPLQHLWDLWRNMALPVDDPDEQLRLQQVLVAAQVAPHEHATVSFEQLCHLMHPTTLQPVVRGRFFIVLSLAEAESMRCILHSRGDATLSDCGSPSTVALHLLDSTGGITMLECSSGHEHTPDGEFRTVHQCLRFIDSSMEYNSQELTFLLRGLQDNECSAREIFFGAVCAGRRRVQHGWGSRSVTKVFSLAHELCVLRQFAIISRVRSLLIHRQIFLLDAFRAFNAAQNGLLSCSELYGALVWLGLQVVPNDIHAMVRFMDIDGDGLISFDEFRRAFGSGDEDEDWADELEDDDSVRNGQFTNLKPIPMRELTDADEEIIEKQVMELPPGLLEQFKCKVQKLEKFDEVWRSAGIASKEKVSIWDGKLSSKKLGATMRNRRRVCLGHFASGSFHAPRGDRYVLELTDMSVSGMQQSKWVDAVVRQHFPHPIRFHRAWSILTGSNPLYIWQPVPPSSEFVAMGMIATKTEETPSVRSIHCVPRAWVDPAPEQVKMLWSDSGAGGKSGSVWSVGSLQLLAASAGQKPPTEFGFNMKQTRFTLGDSGMRLFDRPRVSSGGSNEYNRATSIPSPPPTGSTATSGKSSFLSFKPTDPKNLSHHRRASEKAVDSAVRGLQNTTL</sequence>
<evidence type="ECO:0000256" key="1">
    <source>
        <dbReference type="ARBA" id="ARBA00000707"/>
    </source>
</evidence>
<evidence type="ECO:0000313" key="14">
    <source>
        <dbReference type="Proteomes" id="UP001515480"/>
    </source>
</evidence>
<dbReference type="InterPro" id="IPR018247">
    <property type="entry name" value="EF_Hand_1_Ca_BS"/>
</dbReference>
<name>A0AB34K224_PRYPA</name>
<dbReference type="CDD" id="cd00174">
    <property type="entry name" value="SH3"/>
    <property type="match status" value="1"/>
</dbReference>
<feature type="region of interest" description="Disordered" evidence="10">
    <location>
        <begin position="4443"/>
        <end position="4519"/>
    </location>
</feature>
<dbReference type="InterPro" id="IPR009291">
    <property type="entry name" value="Vps62"/>
</dbReference>
<dbReference type="EMBL" id="JBGBPQ010000003">
    <property type="protein sequence ID" value="KAL1527147.1"/>
    <property type="molecule type" value="Genomic_DNA"/>
</dbReference>